<name>A0AAU7VV60_9MICO</name>
<accession>A0AAU7VV60</accession>
<reference evidence="2" key="1">
    <citation type="submission" date="2024-06" db="EMBL/GenBank/DDBJ databases">
        <title>Draft genome sequence of Microbacterium sp. strain A8/3-1, isolated from Oxytropis tragacanthoides Fisch. ex DC. Root nodules in the Altai region of Russia.</title>
        <authorList>
            <person name="Sazanova A."/>
            <person name="Guro P."/>
            <person name="Kuznetsova I."/>
            <person name="Belimov A."/>
            <person name="Safronova V."/>
        </authorList>
    </citation>
    <scope>NUCLEOTIDE SEQUENCE</scope>
    <source>
        <strain evidence="2">A8/3-1</strain>
    </source>
</reference>
<gene>
    <name evidence="2" type="ORF">ABS642_17285</name>
</gene>
<evidence type="ECO:0000256" key="1">
    <source>
        <dbReference type="SAM" id="Phobius"/>
    </source>
</evidence>
<keyword evidence="1" id="KW-0812">Transmembrane</keyword>
<dbReference type="EMBL" id="CP158357">
    <property type="protein sequence ID" value="XBX77650.1"/>
    <property type="molecule type" value="Genomic_DNA"/>
</dbReference>
<dbReference type="AlphaFoldDB" id="A0AAU7VV60"/>
<proteinExistence type="predicted"/>
<dbReference type="RefSeq" id="WP_350351094.1">
    <property type="nucleotide sequence ID" value="NZ_CP158357.1"/>
</dbReference>
<sequence>MKRMPRHTLWISIAGVLAVSAYAALAAVQILVLNPLAAAPRMTLEEIRVEMAAANESLGHQTVFFVLGIGVALAVGVAVVSMIAKAPPIVPGMTFLALLMCGVVGYFAASFTAGMGLADTFGISGADYSPWALPLYGVSAGAAIVVIVGGIAMATRNRTSTAPA</sequence>
<feature type="transmembrane region" description="Helical" evidence="1">
    <location>
        <begin position="63"/>
        <end position="83"/>
    </location>
</feature>
<feature type="transmembrane region" description="Helical" evidence="1">
    <location>
        <begin position="95"/>
        <end position="115"/>
    </location>
</feature>
<keyword evidence="1" id="KW-0472">Membrane</keyword>
<keyword evidence="1" id="KW-1133">Transmembrane helix</keyword>
<evidence type="ECO:0000313" key="2">
    <source>
        <dbReference type="EMBL" id="XBX77650.1"/>
    </source>
</evidence>
<feature type="transmembrane region" description="Helical" evidence="1">
    <location>
        <begin position="135"/>
        <end position="154"/>
    </location>
</feature>
<protein>
    <submittedName>
        <fullName evidence="2">Uncharacterized protein</fullName>
    </submittedName>
</protein>
<organism evidence="2">
    <name type="scientific">Microbacterium sp. A8/3-1</name>
    <dbReference type="NCBI Taxonomy" id="3160749"/>
    <lineage>
        <taxon>Bacteria</taxon>
        <taxon>Bacillati</taxon>
        <taxon>Actinomycetota</taxon>
        <taxon>Actinomycetes</taxon>
        <taxon>Micrococcales</taxon>
        <taxon>Microbacteriaceae</taxon>
        <taxon>Microbacterium</taxon>
    </lineage>
</organism>